<protein>
    <submittedName>
        <fullName evidence="1">Uncharacterized protein</fullName>
    </submittedName>
</protein>
<accession>A0A3M7SAF4</accession>
<evidence type="ECO:0000313" key="1">
    <source>
        <dbReference type="EMBL" id="RNA32540.1"/>
    </source>
</evidence>
<dbReference type="AlphaFoldDB" id="A0A3M7SAF4"/>
<proteinExistence type="predicted"/>
<dbReference type="Proteomes" id="UP000276133">
    <property type="component" value="Unassembled WGS sequence"/>
</dbReference>
<organism evidence="1 2">
    <name type="scientific">Brachionus plicatilis</name>
    <name type="common">Marine rotifer</name>
    <name type="synonym">Brachionus muelleri</name>
    <dbReference type="NCBI Taxonomy" id="10195"/>
    <lineage>
        <taxon>Eukaryota</taxon>
        <taxon>Metazoa</taxon>
        <taxon>Spiralia</taxon>
        <taxon>Gnathifera</taxon>
        <taxon>Rotifera</taxon>
        <taxon>Eurotatoria</taxon>
        <taxon>Monogononta</taxon>
        <taxon>Pseudotrocha</taxon>
        <taxon>Ploima</taxon>
        <taxon>Brachionidae</taxon>
        <taxon>Brachionus</taxon>
    </lineage>
</organism>
<keyword evidence="2" id="KW-1185">Reference proteome</keyword>
<name>A0A3M7SAF4_BRAPC</name>
<reference evidence="1 2" key="1">
    <citation type="journal article" date="2018" name="Sci. Rep.">
        <title>Genomic signatures of local adaptation to the degree of environmental predictability in rotifers.</title>
        <authorList>
            <person name="Franch-Gras L."/>
            <person name="Hahn C."/>
            <person name="Garcia-Roger E.M."/>
            <person name="Carmona M.J."/>
            <person name="Serra M."/>
            <person name="Gomez A."/>
        </authorList>
    </citation>
    <scope>NUCLEOTIDE SEQUENCE [LARGE SCALE GENOMIC DNA]</scope>
    <source>
        <strain evidence="1">HYR1</strain>
    </source>
</reference>
<dbReference type="EMBL" id="REGN01001785">
    <property type="protein sequence ID" value="RNA32540.1"/>
    <property type="molecule type" value="Genomic_DNA"/>
</dbReference>
<sequence>MNSTNRHYSLIVKLYNILQLKITIEIKSLSIQPDEINLDFKWLGFEIKMGKTFNKLLLEICTTFLFQCCKQNKKIKEIIECTQ</sequence>
<comment type="caution">
    <text evidence="1">The sequence shown here is derived from an EMBL/GenBank/DDBJ whole genome shotgun (WGS) entry which is preliminary data.</text>
</comment>
<gene>
    <name evidence="1" type="ORF">BpHYR1_024973</name>
</gene>
<evidence type="ECO:0000313" key="2">
    <source>
        <dbReference type="Proteomes" id="UP000276133"/>
    </source>
</evidence>